<evidence type="ECO:0000313" key="3">
    <source>
        <dbReference type="Proteomes" id="UP000215694"/>
    </source>
</evidence>
<reference evidence="2 3" key="1">
    <citation type="journal article" date="2017" name="Genome Announc.">
        <title>Draft Genome Sequence of Romboutsia weinsteinii sp. nov. Strain CCRI-19649(T) Isolated from Surface Water.</title>
        <authorList>
            <person name="Maheux A.F."/>
            <person name="Boudreau D.K."/>
            <person name="Berube E."/>
            <person name="Boissinot M."/>
            <person name="Cantin P."/>
            <person name="Raymond F."/>
            <person name="Corbeil J."/>
            <person name="Omar R.F."/>
            <person name="Bergeron M.G."/>
        </authorList>
    </citation>
    <scope>NUCLEOTIDE SEQUENCE [LARGE SCALE GENOMIC DNA]</scope>
    <source>
        <strain evidence="2 3">CCRI-19649</strain>
    </source>
</reference>
<keyword evidence="3" id="KW-1185">Reference proteome</keyword>
<accession>A0A371J9C4</accession>
<protein>
    <submittedName>
        <fullName evidence="2">DUF11 domain-containing protein</fullName>
    </submittedName>
</protein>
<proteinExistence type="predicted"/>
<dbReference type="InterPro" id="IPR047589">
    <property type="entry name" value="DUF11_rpt"/>
</dbReference>
<dbReference type="PANTHER" id="PTHR34819">
    <property type="entry name" value="LARGE CYSTEINE-RICH PERIPLASMIC PROTEIN OMCB"/>
    <property type="match status" value="1"/>
</dbReference>
<dbReference type="RefSeq" id="WP_094367973.1">
    <property type="nucleotide sequence ID" value="NZ_NOJY02000002.1"/>
</dbReference>
<evidence type="ECO:0000313" key="2">
    <source>
        <dbReference type="EMBL" id="RDY29361.1"/>
    </source>
</evidence>
<evidence type="ECO:0000259" key="1">
    <source>
        <dbReference type="Pfam" id="PF01345"/>
    </source>
</evidence>
<dbReference type="Proteomes" id="UP000215694">
    <property type="component" value="Unassembled WGS sequence"/>
</dbReference>
<organism evidence="2 3">
    <name type="scientific">Romboutsia weinsteinii</name>
    <dbReference type="NCBI Taxonomy" id="2020949"/>
    <lineage>
        <taxon>Bacteria</taxon>
        <taxon>Bacillati</taxon>
        <taxon>Bacillota</taxon>
        <taxon>Clostridia</taxon>
        <taxon>Peptostreptococcales</taxon>
        <taxon>Peptostreptococcaceae</taxon>
        <taxon>Romboutsia</taxon>
    </lineage>
</organism>
<dbReference type="Pfam" id="PF01345">
    <property type="entry name" value="DUF11"/>
    <property type="match status" value="1"/>
</dbReference>
<comment type="caution">
    <text evidence="2">The sequence shown here is derived from an EMBL/GenBank/DDBJ whole genome shotgun (WGS) entry which is preliminary data.</text>
</comment>
<dbReference type="AlphaFoldDB" id="A0A371J9C4"/>
<name>A0A371J9C4_9FIRM</name>
<feature type="domain" description="DUF11" evidence="1">
    <location>
        <begin position="40"/>
        <end position="125"/>
    </location>
</feature>
<dbReference type="NCBIfam" id="TIGR01451">
    <property type="entry name" value="B_ant_repeat"/>
    <property type="match status" value="2"/>
</dbReference>
<dbReference type="EMBL" id="NOJY02000002">
    <property type="protein sequence ID" value="RDY29361.1"/>
    <property type="molecule type" value="Genomic_DNA"/>
</dbReference>
<dbReference type="InterPro" id="IPR051172">
    <property type="entry name" value="Chlamydia_OmcB"/>
</dbReference>
<dbReference type="InterPro" id="IPR001434">
    <property type="entry name" value="OmcB-like_DUF11"/>
</dbReference>
<sequence length="281" mass="30376">MATKIINNVAQCSYAYTLASDIVTNTILSNTVTTNVDMADILIYKSSSSKYLGKDEELSYTITVVNNTDIDAKGVVITDVLQNGCTYLKNSMDVLINKTNSTNNIDYINTSSNSSINVNILLLSARSVATISFKASPPSSIYPGIIVNNIANALYNSVTTPSNIVSTTYNYAVVEINKIVDKKGKTNIQCNDNMDYQIIIQNKGNVPVINLKVSDKIDDLFNIYPTSLTQNIKINGSLIDGTNVSASIVDSVLYINGISVPAKISEVIPTTTITIQGKINC</sequence>
<gene>
    <name evidence="2" type="ORF">CHL78_001290</name>
</gene>
<dbReference type="Gene3D" id="2.60.40.740">
    <property type="match status" value="1"/>
</dbReference>